<dbReference type="RefSeq" id="WP_061536939.1">
    <property type="nucleotide sequence ID" value="NZ_CP013235.1"/>
</dbReference>
<feature type="transmembrane region" description="Helical" evidence="1">
    <location>
        <begin position="152"/>
        <end position="172"/>
    </location>
</feature>
<sequence>MKSKTDEVRFFGVQANDAFDTPGDRLTIFIRNGVLVIGVIFLLWILWNAFHAIPAADDFCYGFGARTRGVFQNVVTEYLTWGGRYTPAFLIGAFAVSDKVLLHYYYIVPLLILTLNFLAARHFLSVVGIKNAAFTLLFFVLLMVTFRMRESLFWLAGGATYGIACALFLTLIAEELQIFRGNSVLSTKRVAILSLASVLLASFNETVMLAHIALLFPLMICCFVRKTHRAVAFVLAAAIAGAIISGQLPAIFCARRQCRNISMCCWRPPLRSS</sequence>
<feature type="transmembrane region" description="Helical" evidence="1">
    <location>
        <begin position="127"/>
        <end position="146"/>
    </location>
</feature>
<keyword evidence="1" id="KW-0812">Transmembrane</keyword>
<keyword evidence="3" id="KW-1185">Reference proteome</keyword>
<proteinExistence type="predicted"/>
<keyword evidence="1" id="KW-0472">Membrane</keyword>
<feature type="transmembrane region" description="Helical" evidence="1">
    <location>
        <begin position="231"/>
        <end position="252"/>
    </location>
</feature>
<evidence type="ECO:0000313" key="3">
    <source>
        <dbReference type="Proteomes" id="UP000071778"/>
    </source>
</evidence>
<dbReference type="AlphaFoldDB" id="A0A127QEE1"/>
<evidence type="ECO:0000313" key="2">
    <source>
        <dbReference type="EMBL" id="AMP08391.1"/>
    </source>
</evidence>
<accession>A0A127QEE1</accession>
<dbReference type="EMBL" id="CP013235">
    <property type="protein sequence ID" value="AMP08391.1"/>
    <property type="molecule type" value="Genomic_DNA"/>
</dbReference>
<feature type="transmembrane region" description="Helical" evidence="1">
    <location>
        <begin position="28"/>
        <end position="47"/>
    </location>
</feature>
<protein>
    <submittedName>
        <fullName evidence="2">Putative membrane protein</fullName>
    </submittedName>
</protein>
<feature type="transmembrane region" description="Helical" evidence="1">
    <location>
        <begin position="103"/>
        <end position="120"/>
    </location>
</feature>
<organism evidence="2 3">
    <name type="scientific">Collimonas arenae</name>
    <dbReference type="NCBI Taxonomy" id="279058"/>
    <lineage>
        <taxon>Bacteria</taxon>
        <taxon>Pseudomonadati</taxon>
        <taxon>Pseudomonadota</taxon>
        <taxon>Betaproteobacteria</taxon>
        <taxon>Burkholderiales</taxon>
        <taxon>Oxalobacteraceae</taxon>
        <taxon>Collimonas</taxon>
    </lineage>
</organism>
<dbReference type="Proteomes" id="UP000071778">
    <property type="component" value="Chromosome"/>
</dbReference>
<reference evidence="2 3" key="1">
    <citation type="submission" date="2015-11" db="EMBL/GenBank/DDBJ databases">
        <title>Exploring the genomic traits of fungus-feeding bacterial genus Collimonas.</title>
        <authorList>
            <person name="Song C."/>
            <person name="Schmidt R."/>
            <person name="de Jager V."/>
            <person name="Krzyzanowska D."/>
            <person name="Jongedijk E."/>
            <person name="Cankar K."/>
            <person name="Beekwilder J."/>
            <person name="van Veen A."/>
            <person name="de Boer W."/>
            <person name="van Veen J.A."/>
            <person name="Garbeva P."/>
        </authorList>
    </citation>
    <scope>NUCLEOTIDE SEQUENCE [LARGE SCALE GENOMIC DNA]</scope>
    <source>
        <strain evidence="2 3">Ter282</strain>
    </source>
</reference>
<keyword evidence="1" id="KW-1133">Transmembrane helix</keyword>
<dbReference type="PATRIC" id="fig|279058.18.peg.584"/>
<gene>
    <name evidence="2" type="ORF">CAter282_0581</name>
</gene>
<name>A0A127QEE1_9BURK</name>
<evidence type="ECO:0000256" key="1">
    <source>
        <dbReference type="SAM" id="Phobius"/>
    </source>
</evidence>